<sequence length="424" mass="45963">MIGPKVFQAAAFAVALTSWGASALAQSPKNVELLTWLGGPDRKVLDSLAAGFGAKHPDFKIDIKVVTSQGDARGGMRTALLGGDRPDLITNTWPAFRQELADANILRDVTADWSSMGWDTALSSSWRDISTTGGAVYGVPYIFGYRSGIWHVPADLKTIGLSAFPSSFDDFLGTFKPLRNAGFPEPIAMPAKVYAHTEWFETLLLRTGGPDVVSDLGAHKIAWTDPRVAEALRQYSRLFEAGCCADAKLMYATHWDDAADRIFVQRKANFLQIGMWINARAISQYHLKPGTDYALGKFPALGRGFDNASIIDAKEILATNNGENPKGADLFLDYIVSSEGADIIAKAGFTTPSSNVDKSIYDPVAAASVSYVNEGPVRFVLGDMLPGSLVDEYRLALQQFIADPKEANIQPTLERIEAAAGRTY</sequence>
<evidence type="ECO:0000256" key="2">
    <source>
        <dbReference type="ARBA" id="ARBA00008520"/>
    </source>
</evidence>
<dbReference type="Gene3D" id="3.40.190.10">
    <property type="entry name" value="Periplasmic binding protein-like II"/>
    <property type="match status" value="2"/>
</dbReference>
<dbReference type="RefSeq" id="WP_221979277.1">
    <property type="nucleotide sequence ID" value="NZ_JAAXQQ010000004.1"/>
</dbReference>
<dbReference type="SUPFAM" id="SSF53850">
    <property type="entry name" value="Periplasmic binding protein-like II"/>
    <property type="match status" value="1"/>
</dbReference>
<organism evidence="10 11">
    <name type="scientific">Rhizobium laguerreae</name>
    <dbReference type="NCBI Taxonomy" id="1076926"/>
    <lineage>
        <taxon>Bacteria</taxon>
        <taxon>Pseudomonadati</taxon>
        <taxon>Pseudomonadota</taxon>
        <taxon>Alphaproteobacteria</taxon>
        <taxon>Hyphomicrobiales</taxon>
        <taxon>Rhizobiaceae</taxon>
        <taxon>Rhizobium/Agrobacterium group</taxon>
        <taxon>Rhizobium</taxon>
    </lineage>
</organism>
<keyword evidence="8" id="KW-0449">Lipoprotein</keyword>
<evidence type="ECO:0000256" key="8">
    <source>
        <dbReference type="ARBA" id="ARBA00023288"/>
    </source>
</evidence>
<keyword evidence="4 9" id="KW-0732">Signal</keyword>
<keyword evidence="7" id="KW-0564">Palmitate</keyword>
<dbReference type="InterPro" id="IPR050490">
    <property type="entry name" value="Bact_solute-bd_prot1"/>
</dbReference>
<dbReference type="EMBL" id="JAAXQQ010000004">
    <property type="protein sequence ID" value="MBY3064706.1"/>
    <property type="molecule type" value="Genomic_DNA"/>
</dbReference>
<dbReference type="PANTHER" id="PTHR43649">
    <property type="entry name" value="ARABINOSE-BINDING PROTEIN-RELATED"/>
    <property type="match status" value="1"/>
</dbReference>
<feature type="chain" id="PRO_5044336779" evidence="9">
    <location>
        <begin position="24"/>
        <end position="424"/>
    </location>
</feature>
<keyword evidence="6" id="KW-0472">Membrane</keyword>
<protein>
    <submittedName>
        <fullName evidence="10">Carbohydrate ABC transporter substrate-binding protein</fullName>
    </submittedName>
</protein>
<dbReference type="Pfam" id="PF01547">
    <property type="entry name" value="SBP_bac_1"/>
    <property type="match status" value="1"/>
</dbReference>
<dbReference type="PANTHER" id="PTHR43649:SF33">
    <property type="entry name" value="POLYGALACTURONAN_RHAMNOGALACTURONAN-BINDING PROTEIN YTCQ"/>
    <property type="match status" value="1"/>
</dbReference>
<evidence type="ECO:0000256" key="9">
    <source>
        <dbReference type="SAM" id="SignalP"/>
    </source>
</evidence>
<evidence type="ECO:0000256" key="7">
    <source>
        <dbReference type="ARBA" id="ARBA00023139"/>
    </source>
</evidence>
<evidence type="ECO:0000313" key="10">
    <source>
        <dbReference type="EMBL" id="MBY3064706.1"/>
    </source>
</evidence>
<dbReference type="GO" id="GO:0042597">
    <property type="term" value="C:periplasmic space"/>
    <property type="evidence" value="ECO:0007669"/>
    <property type="project" value="UniProtKB-SubCell"/>
</dbReference>
<accession>A0AB35FDU5</accession>
<comment type="caution">
    <text evidence="10">The sequence shown here is derived from an EMBL/GenBank/DDBJ whole genome shotgun (WGS) entry which is preliminary data.</text>
</comment>
<evidence type="ECO:0000256" key="5">
    <source>
        <dbReference type="ARBA" id="ARBA00022764"/>
    </source>
</evidence>
<proteinExistence type="inferred from homology"/>
<evidence type="ECO:0000256" key="1">
    <source>
        <dbReference type="ARBA" id="ARBA00004418"/>
    </source>
</evidence>
<comment type="similarity">
    <text evidence="2">Belongs to the bacterial solute-binding protein 1 family.</text>
</comment>
<reference evidence="10" key="1">
    <citation type="submission" date="2020-04" db="EMBL/GenBank/DDBJ databases">
        <title>Global-level population genomics supports evidence of horizontal gene transfer on evolution of Rhizobia in Lentils.</title>
        <authorList>
            <person name="Gai Y."/>
            <person name="Cook D."/>
            <person name="Riely B."/>
        </authorList>
    </citation>
    <scope>NUCLEOTIDE SEQUENCE</scope>
    <source>
        <strain evidence="10">TLR9</strain>
    </source>
</reference>
<comment type="subcellular location">
    <subcellularLocation>
        <location evidence="1">Periplasm</location>
    </subcellularLocation>
</comment>
<evidence type="ECO:0000313" key="11">
    <source>
        <dbReference type="Proteomes" id="UP000758022"/>
    </source>
</evidence>
<evidence type="ECO:0000256" key="3">
    <source>
        <dbReference type="ARBA" id="ARBA00022475"/>
    </source>
</evidence>
<dbReference type="Proteomes" id="UP000758022">
    <property type="component" value="Unassembled WGS sequence"/>
</dbReference>
<evidence type="ECO:0000256" key="6">
    <source>
        <dbReference type="ARBA" id="ARBA00023136"/>
    </source>
</evidence>
<gene>
    <name evidence="10" type="ORF">HFO74_14890</name>
</gene>
<evidence type="ECO:0000256" key="4">
    <source>
        <dbReference type="ARBA" id="ARBA00022729"/>
    </source>
</evidence>
<feature type="signal peptide" evidence="9">
    <location>
        <begin position="1"/>
        <end position="23"/>
    </location>
</feature>
<name>A0AB35FDU5_9HYPH</name>
<dbReference type="AlphaFoldDB" id="A0AB35FDU5"/>
<keyword evidence="3" id="KW-1003">Cell membrane</keyword>
<keyword evidence="5" id="KW-0574">Periplasm</keyword>
<dbReference type="InterPro" id="IPR006059">
    <property type="entry name" value="SBP"/>
</dbReference>